<name>A0ACB9R536_9MYRT</name>
<dbReference type="EMBL" id="CM042883">
    <property type="protein sequence ID" value="KAI4372573.1"/>
    <property type="molecule type" value="Genomic_DNA"/>
</dbReference>
<accession>A0ACB9R536</accession>
<organism evidence="1 2">
    <name type="scientific">Melastoma candidum</name>
    <dbReference type="NCBI Taxonomy" id="119954"/>
    <lineage>
        <taxon>Eukaryota</taxon>
        <taxon>Viridiplantae</taxon>
        <taxon>Streptophyta</taxon>
        <taxon>Embryophyta</taxon>
        <taxon>Tracheophyta</taxon>
        <taxon>Spermatophyta</taxon>
        <taxon>Magnoliopsida</taxon>
        <taxon>eudicotyledons</taxon>
        <taxon>Gunneridae</taxon>
        <taxon>Pentapetalae</taxon>
        <taxon>rosids</taxon>
        <taxon>malvids</taxon>
        <taxon>Myrtales</taxon>
        <taxon>Melastomataceae</taxon>
        <taxon>Melastomatoideae</taxon>
        <taxon>Melastomateae</taxon>
        <taxon>Melastoma</taxon>
    </lineage>
</organism>
<gene>
    <name evidence="1" type="ORF">MLD38_010786</name>
</gene>
<keyword evidence="2" id="KW-1185">Reference proteome</keyword>
<evidence type="ECO:0000313" key="2">
    <source>
        <dbReference type="Proteomes" id="UP001057402"/>
    </source>
</evidence>
<reference evidence="2" key="1">
    <citation type="journal article" date="2023" name="Front. Plant Sci.">
        <title>Chromosomal-level genome assembly of Melastoma candidum provides insights into trichome evolution.</title>
        <authorList>
            <person name="Zhong Y."/>
            <person name="Wu W."/>
            <person name="Sun C."/>
            <person name="Zou P."/>
            <person name="Liu Y."/>
            <person name="Dai S."/>
            <person name="Zhou R."/>
        </authorList>
    </citation>
    <scope>NUCLEOTIDE SEQUENCE [LARGE SCALE GENOMIC DNA]</scope>
</reference>
<evidence type="ECO:0000313" key="1">
    <source>
        <dbReference type="EMBL" id="KAI4372573.1"/>
    </source>
</evidence>
<protein>
    <submittedName>
        <fullName evidence="1">Uncharacterized protein</fullName>
    </submittedName>
</protein>
<dbReference type="Proteomes" id="UP001057402">
    <property type="component" value="Chromosome 4"/>
</dbReference>
<sequence>MKILPGNPQVSPIDVDPALVIETRRMLISVKLNVGVHVCGKREDFVGCRGKGMERPGKERAPYVEAIREKMHGAGEFCVLISFGFLSLFFSTLSMWLDWIWAS</sequence>
<comment type="caution">
    <text evidence="1">The sequence shown here is derived from an EMBL/GenBank/DDBJ whole genome shotgun (WGS) entry which is preliminary data.</text>
</comment>
<proteinExistence type="predicted"/>